<accession>A0A9P0QNG5</accession>
<feature type="region of interest" description="Disordered" evidence="11">
    <location>
        <begin position="654"/>
        <end position="696"/>
    </location>
</feature>
<feature type="compositionally biased region" description="Acidic residues" evidence="11">
    <location>
        <begin position="491"/>
        <end position="500"/>
    </location>
</feature>
<keyword evidence="8" id="KW-0862">Zinc</keyword>
<feature type="compositionally biased region" description="Basic and acidic residues" evidence="11">
    <location>
        <begin position="450"/>
        <end position="464"/>
    </location>
</feature>
<evidence type="ECO:0000256" key="2">
    <source>
        <dbReference type="ARBA" id="ARBA00004718"/>
    </source>
</evidence>
<dbReference type="GO" id="GO:0061665">
    <property type="term" value="F:SUMO ligase activity"/>
    <property type="evidence" value="ECO:0007669"/>
    <property type="project" value="TreeGrafter"/>
</dbReference>
<dbReference type="InterPro" id="IPR004181">
    <property type="entry name" value="Znf_MIZ"/>
</dbReference>
<comment type="pathway">
    <text evidence="2">Protein modification; protein sumoylation.</text>
</comment>
<dbReference type="GO" id="GO:0000785">
    <property type="term" value="C:chromatin"/>
    <property type="evidence" value="ECO:0007669"/>
    <property type="project" value="TreeGrafter"/>
</dbReference>
<feature type="compositionally biased region" description="Polar residues" evidence="11">
    <location>
        <begin position="684"/>
        <end position="696"/>
    </location>
</feature>
<dbReference type="InterPro" id="IPR036361">
    <property type="entry name" value="SAP_dom_sf"/>
</dbReference>
<sequence>MSGGSSPNLITISSHEYNETLRIIGLMKVPNLKDLARALGLIVGGKKSDLFDRIFTELERARTNHDFIAIAVVRILILKILQNSPLPRYSALHGALTAGVFSYSPVETTVPESLIPRGVSIFKSPVPWSNSNANSTSQNTSSTVRTHGNGAVRPSAAVIRQETASYKGHVLYFRESPFYRLKRMIHGAPQVAPPCSSRGTSSHKFILNDIETNLLFGDGSGPGPENVDCLILCGIANPRTASTSSAYIQFPHPVELRVNGTLVKDGVKGIKNKLGTATPAKITNLIKKSPQLNQIEMVYLDTKESYLFYCYIVENVSSSEILDRVLSNRHIHYNATTSQIQKEYAGVDGDDDDDDDIIVATHSISLRDPVTRARMNYPCKSIFCEHIQCFDALAYIQLQSQVPTWQCPICNKDVNVNDLAISDYYHEILRMTDSEVDNVSLLTDGSWEVIKEPERNEDQHRDQRQANGVSVASDRTSKSKEPEIEIISLDSESEDEGDVDSNEREAQQDTIRQEQEQREQEVQQESQYTKVVNNNQTDNGTTEPLFSANTPLGLTWSANGSNSLPHISNNIATQIGDLQHDSTFPLTSNQHVPDIYNFRQQYARRLISERQYQEQLELERSRQEAAIQLARLRTDRNLYFGQLNNLQQKSFNQLSEQSKEDYSEKQTGIRTQHESQKESARSIALQQHQASEQGRSYSLENIYNSTNHSSIRSTQNLDQANIQTEVHPNLSYGMNQSSTSAQVQAIPVRTIQEDGYIGESLQRNVTNISKTSFPPNPETSGNTNYVEIISSDDEIEKEQNGSAGAYQNTNITTENNGTEDLNVEDVAHEIEMSLSGQLNNSNDPGTIPDDEIPIGQFQDPNEVNSGGDSAQPLSNPRSRRALDDDSSGSDLTPFEELPLSALNGYREANNESLVGSIDSNNPSSRQEKLLNSTETSNRNPSPSPPPFPVPSLVSRVNQSHTNYGAAQKPVDTLNRYPTPPPPAIPKIPVETLGTPVTNQALSIPARDSVHETLPPVGLPNSENIDLAQGTTDNSISELEASITPVAASVTANIPSIPYLHDNPATVPSISEGHLTSNESQSEKILENEQSSVISSAALSDKQPVDRLRIEAERRRKENEDRRSLANEHYRAQNSIREKVRSHVMSYNNASEINGTEGKTSPSDVSIRMEDGEVGPLQNNTSNNPVQSDIRDSVAIPVPTATATATRDDIVGVLGIAFTPTYLKDSFLEGNGSTASPTNVNNHDLYGRIGDMSLSSGKKKRTISPVPRSWNKRLNSTSAVQTEINDIANDEKNKD</sequence>
<dbReference type="GO" id="GO:0016925">
    <property type="term" value="P:protein sumoylation"/>
    <property type="evidence" value="ECO:0007669"/>
    <property type="project" value="TreeGrafter"/>
</dbReference>
<dbReference type="EMBL" id="CAKXYY010000004">
    <property type="protein sequence ID" value="CAH2351614.1"/>
    <property type="molecule type" value="Genomic_DNA"/>
</dbReference>
<evidence type="ECO:0000259" key="13">
    <source>
        <dbReference type="PROSITE" id="PS51044"/>
    </source>
</evidence>
<dbReference type="OrthoDB" id="28127at2759"/>
<feature type="domain" description="SP-RING-type" evidence="13">
    <location>
        <begin position="353"/>
        <end position="438"/>
    </location>
</feature>
<keyword evidence="6 10" id="KW-0863">Zinc-finger</keyword>
<comment type="similarity">
    <text evidence="3">Belongs to the PIAS family.</text>
</comment>
<feature type="compositionally biased region" description="Basic and acidic residues" evidence="11">
    <location>
        <begin position="501"/>
        <end position="521"/>
    </location>
</feature>
<dbReference type="Gene3D" id="2.60.120.780">
    <property type="entry name" value="PINIT domain"/>
    <property type="match status" value="1"/>
</dbReference>
<protein>
    <recommendedName>
        <fullName evidence="17">SUMO ligase</fullName>
    </recommendedName>
</protein>
<dbReference type="PROSITE" id="PS50800">
    <property type="entry name" value="SAP"/>
    <property type="match status" value="1"/>
</dbReference>
<keyword evidence="7" id="KW-0833">Ubl conjugation pathway</keyword>
<proteinExistence type="inferred from homology"/>
<dbReference type="InterPro" id="IPR003034">
    <property type="entry name" value="SAP_dom"/>
</dbReference>
<dbReference type="SUPFAM" id="SSF68906">
    <property type="entry name" value="SAP domain"/>
    <property type="match status" value="1"/>
</dbReference>
<feature type="region of interest" description="Disordered" evidence="11">
    <location>
        <begin position="1067"/>
        <end position="1088"/>
    </location>
</feature>
<dbReference type="PROSITE" id="PS51044">
    <property type="entry name" value="ZF_SP_RING"/>
    <property type="match status" value="1"/>
</dbReference>
<feature type="compositionally biased region" description="Polar residues" evidence="11">
    <location>
        <begin position="912"/>
        <end position="939"/>
    </location>
</feature>
<feature type="region of interest" description="Disordered" evidence="11">
    <location>
        <begin position="836"/>
        <end position="895"/>
    </location>
</feature>
<evidence type="ECO:0000256" key="6">
    <source>
        <dbReference type="ARBA" id="ARBA00022771"/>
    </source>
</evidence>
<reference evidence="15" key="1">
    <citation type="submission" date="2022-03" db="EMBL/GenBank/DDBJ databases">
        <authorList>
            <person name="Legras J.-L."/>
            <person name="Devillers H."/>
            <person name="Grondin C."/>
        </authorList>
    </citation>
    <scope>NUCLEOTIDE SEQUENCE</scope>
    <source>
        <strain evidence="15">CLIB 1423</strain>
    </source>
</reference>
<evidence type="ECO:0008006" key="17">
    <source>
        <dbReference type="Google" id="ProtNLM"/>
    </source>
</evidence>
<evidence type="ECO:0000256" key="3">
    <source>
        <dbReference type="ARBA" id="ARBA00005383"/>
    </source>
</evidence>
<dbReference type="InterPro" id="IPR013083">
    <property type="entry name" value="Znf_RING/FYVE/PHD"/>
</dbReference>
<evidence type="ECO:0000256" key="11">
    <source>
        <dbReference type="SAM" id="MobiDB-lite"/>
    </source>
</evidence>
<comment type="caution">
    <text evidence="15">The sequence shown here is derived from an EMBL/GenBank/DDBJ whole genome shotgun (WGS) entry which is preliminary data.</text>
</comment>
<evidence type="ECO:0000256" key="5">
    <source>
        <dbReference type="ARBA" id="ARBA00022723"/>
    </source>
</evidence>
<evidence type="ECO:0000259" key="12">
    <source>
        <dbReference type="PROSITE" id="PS50800"/>
    </source>
</evidence>
<organism evidence="15 16">
    <name type="scientific">[Candida] railenensis</name>
    <dbReference type="NCBI Taxonomy" id="45579"/>
    <lineage>
        <taxon>Eukaryota</taxon>
        <taxon>Fungi</taxon>
        <taxon>Dikarya</taxon>
        <taxon>Ascomycota</taxon>
        <taxon>Saccharomycotina</taxon>
        <taxon>Pichiomycetes</taxon>
        <taxon>Debaryomycetaceae</taxon>
        <taxon>Kurtzmaniella</taxon>
    </lineage>
</organism>
<feature type="region of interest" description="Disordered" evidence="11">
    <location>
        <begin position="912"/>
        <end position="954"/>
    </location>
</feature>
<evidence type="ECO:0000256" key="1">
    <source>
        <dbReference type="ARBA" id="ARBA00004123"/>
    </source>
</evidence>
<feature type="region of interest" description="Disordered" evidence="11">
    <location>
        <begin position="1250"/>
        <end position="1294"/>
    </location>
</feature>
<evidence type="ECO:0000256" key="4">
    <source>
        <dbReference type="ARBA" id="ARBA00022679"/>
    </source>
</evidence>
<evidence type="ECO:0000313" key="15">
    <source>
        <dbReference type="EMBL" id="CAH2351614.1"/>
    </source>
</evidence>
<dbReference type="PANTHER" id="PTHR10782:SF4">
    <property type="entry name" value="TONALLI, ISOFORM E"/>
    <property type="match status" value="1"/>
</dbReference>
<comment type="subcellular location">
    <subcellularLocation>
        <location evidence="1">Nucleus</location>
    </subcellularLocation>
</comment>
<evidence type="ECO:0000313" key="16">
    <source>
        <dbReference type="Proteomes" id="UP000837801"/>
    </source>
</evidence>
<feature type="compositionally biased region" description="Polar residues" evidence="11">
    <location>
        <begin position="1271"/>
        <end position="1283"/>
    </location>
</feature>
<dbReference type="PANTHER" id="PTHR10782">
    <property type="entry name" value="ZINC FINGER MIZ DOMAIN-CONTAINING PROTEIN"/>
    <property type="match status" value="1"/>
</dbReference>
<dbReference type="PROSITE" id="PS51466">
    <property type="entry name" value="PINIT"/>
    <property type="match status" value="1"/>
</dbReference>
<keyword evidence="16" id="KW-1185">Reference proteome</keyword>
<evidence type="ECO:0000256" key="10">
    <source>
        <dbReference type="PROSITE-ProRule" id="PRU00452"/>
    </source>
</evidence>
<feature type="compositionally biased region" description="Polar residues" evidence="11">
    <location>
        <begin position="1067"/>
        <end position="1079"/>
    </location>
</feature>
<keyword evidence="4" id="KW-0808">Transferase</keyword>
<evidence type="ECO:0000256" key="8">
    <source>
        <dbReference type="ARBA" id="ARBA00022833"/>
    </source>
</evidence>
<feature type="compositionally biased region" description="Polar residues" evidence="11">
    <location>
        <begin position="858"/>
        <end position="876"/>
    </location>
</feature>
<evidence type="ECO:0000259" key="14">
    <source>
        <dbReference type="PROSITE" id="PS51466"/>
    </source>
</evidence>
<feature type="compositionally biased region" description="Polar residues" evidence="11">
    <location>
        <begin position="465"/>
        <end position="474"/>
    </location>
</feature>
<dbReference type="Proteomes" id="UP000837801">
    <property type="component" value="Unassembled WGS sequence"/>
</dbReference>
<feature type="domain" description="SAP" evidence="12">
    <location>
        <begin position="24"/>
        <end position="58"/>
    </location>
</feature>
<dbReference type="InterPro" id="IPR038654">
    <property type="entry name" value="PINIT_sf"/>
</dbReference>
<keyword evidence="5" id="KW-0479">Metal-binding</keyword>
<feature type="region of interest" description="Disordered" evidence="11">
    <location>
        <begin position="796"/>
        <end position="817"/>
    </location>
</feature>
<dbReference type="GO" id="GO:0005634">
    <property type="term" value="C:nucleus"/>
    <property type="evidence" value="ECO:0007669"/>
    <property type="project" value="UniProtKB-SubCell"/>
</dbReference>
<evidence type="ECO:0000256" key="7">
    <source>
        <dbReference type="ARBA" id="ARBA00022786"/>
    </source>
</evidence>
<dbReference type="Pfam" id="PF14324">
    <property type="entry name" value="PINIT"/>
    <property type="match status" value="1"/>
</dbReference>
<name>A0A9P0QNG5_9ASCO</name>
<gene>
    <name evidence="15" type="ORF">CLIB1423_04S02036</name>
</gene>
<dbReference type="InterPro" id="IPR023321">
    <property type="entry name" value="PINIT"/>
</dbReference>
<feature type="region of interest" description="Disordered" evidence="11">
    <location>
        <begin position="450"/>
        <end position="529"/>
    </location>
</feature>
<dbReference type="Gene3D" id="3.30.40.10">
    <property type="entry name" value="Zinc/RING finger domain, C3HC4 (zinc finger)"/>
    <property type="match status" value="1"/>
</dbReference>
<feature type="compositionally biased region" description="Low complexity" evidence="11">
    <location>
        <begin position="808"/>
        <end position="817"/>
    </location>
</feature>
<feature type="domain" description="PINIT" evidence="14">
    <location>
        <begin position="161"/>
        <end position="316"/>
    </location>
</feature>
<evidence type="ECO:0000256" key="9">
    <source>
        <dbReference type="ARBA" id="ARBA00023242"/>
    </source>
</evidence>
<dbReference type="GO" id="GO:0008270">
    <property type="term" value="F:zinc ion binding"/>
    <property type="evidence" value="ECO:0007669"/>
    <property type="project" value="UniProtKB-KW"/>
</dbReference>
<dbReference type="Pfam" id="PF02891">
    <property type="entry name" value="zf-MIZ"/>
    <property type="match status" value="1"/>
</dbReference>
<feature type="compositionally biased region" description="Basic and acidic residues" evidence="11">
    <location>
        <begin position="671"/>
        <end position="680"/>
    </location>
</feature>
<keyword evidence="9" id="KW-0539">Nucleus</keyword>